<dbReference type="PATRIC" id="fig|1303518.3.peg.318"/>
<dbReference type="AlphaFoldDB" id="S0ESG6"/>
<dbReference type="GO" id="GO:0016746">
    <property type="term" value="F:acyltransferase activity"/>
    <property type="evidence" value="ECO:0007669"/>
    <property type="project" value="UniProtKB-KW"/>
</dbReference>
<dbReference type="KEGG" id="ccz:CCALI_00312"/>
<keyword evidence="3" id="KW-1185">Reference proteome</keyword>
<keyword evidence="2" id="KW-0378">Hydrolase</keyword>
<evidence type="ECO:0000259" key="1">
    <source>
        <dbReference type="Pfam" id="PF00561"/>
    </source>
</evidence>
<sequence>MVQAQSFLPTWHRGISHYQVKLGIVMGLLGLHLFPAKVCWAEEGYFNSDGVQIHYVQAGSGQAVVLIHGWMASAKMWGTEQRGNSIFWSLSKNFHVIAMDGRGHGLSDKPHDPKAYGCAMPLDVVRLLDHLHIQQAYLIGYSMGAILTGKIVASYPQRVLGAIFGGGAPVVRWGPEDLKQNDAFLEKWQKDRGLQELSALLFGVPDRTALVMANQSLREITVKESELRRFKGPILFLYGDRDSEATRHYVEAARQAFGHGDIRVVPGADHFNTPMKPEFLRMILSFLDRVETPSKDRNY</sequence>
<proteinExistence type="predicted"/>
<dbReference type="InterPro" id="IPR029058">
    <property type="entry name" value="AB_hydrolase_fold"/>
</dbReference>
<evidence type="ECO:0000313" key="2">
    <source>
        <dbReference type="EMBL" id="CCW34149.1"/>
    </source>
</evidence>
<dbReference type="InterPro" id="IPR050266">
    <property type="entry name" value="AB_hydrolase_sf"/>
</dbReference>
<dbReference type="EMBL" id="HF951689">
    <property type="protein sequence ID" value="CCW34149.1"/>
    <property type="molecule type" value="Genomic_DNA"/>
</dbReference>
<keyword evidence="2" id="KW-0012">Acyltransferase</keyword>
<dbReference type="Gene3D" id="3.40.50.1820">
    <property type="entry name" value="alpha/beta hydrolase"/>
    <property type="match status" value="1"/>
</dbReference>
<feature type="domain" description="AB hydrolase-1" evidence="1">
    <location>
        <begin position="63"/>
        <end position="193"/>
    </location>
</feature>
<dbReference type="SUPFAM" id="SSF53474">
    <property type="entry name" value="alpha/beta-Hydrolases"/>
    <property type="match status" value="1"/>
</dbReference>
<name>S0ESG6_CHTCT</name>
<reference evidence="3" key="1">
    <citation type="submission" date="2013-03" db="EMBL/GenBank/DDBJ databases">
        <title>Genome sequence of Chthonomonas calidirosea, the first sequenced genome from the Armatimonadetes phylum (formally candidate division OP10).</title>
        <authorList>
            <person name="Lee K.C.Y."/>
            <person name="Morgan X.C."/>
            <person name="Dunfield P.F."/>
            <person name="Tamas I."/>
            <person name="Houghton K.M."/>
            <person name="Vyssotski M."/>
            <person name="Ryan J.L.J."/>
            <person name="Lagutin K."/>
            <person name="McDonald I.R."/>
            <person name="Stott M.B."/>
        </authorList>
    </citation>
    <scope>NUCLEOTIDE SEQUENCE [LARGE SCALE GENOMIC DNA]</scope>
    <source>
        <strain evidence="3">DSM 23976 / ICMP 18418 / T49</strain>
    </source>
</reference>
<gene>
    <name evidence="2" type="ORF">CCALI_00312</name>
</gene>
<organism evidence="2 3">
    <name type="scientific">Chthonomonas calidirosea (strain DSM 23976 / ICMP 18418 / T49)</name>
    <dbReference type="NCBI Taxonomy" id="1303518"/>
    <lineage>
        <taxon>Bacteria</taxon>
        <taxon>Bacillati</taxon>
        <taxon>Armatimonadota</taxon>
        <taxon>Chthonomonadia</taxon>
        <taxon>Chthonomonadales</taxon>
        <taxon>Chthonomonadaceae</taxon>
        <taxon>Chthonomonas</taxon>
    </lineage>
</organism>
<dbReference type="STRING" id="454171.CP488_00845"/>
<dbReference type="InterPro" id="IPR000073">
    <property type="entry name" value="AB_hydrolase_1"/>
</dbReference>
<accession>S0ESG6</accession>
<dbReference type="GO" id="GO:0016787">
    <property type="term" value="F:hydrolase activity"/>
    <property type="evidence" value="ECO:0007669"/>
    <property type="project" value="UniProtKB-KW"/>
</dbReference>
<dbReference type="Proteomes" id="UP000014227">
    <property type="component" value="Chromosome I"/>
</dbReference>
<evidence type="ECO:0000313" key="3">
    <source>
        <dbReference type="Proteomes" id="UP000014227"/>
    </source>
</evidence>
<dbReference type="eggNOG" id="COG2267">
    <property type="taxonomic scope" value="Bacteria"/>
</dbReference>
<dbReference type="Pfam" id="PF00561">
    <property type="entry name" value="Abhydrolase_1"/>
    <property type="match status" value="1"/>
</dbReference>
<dbReference type="HOGENOM" id="CLU_020336_50_5_0"/>
<protein>
    <submittedName>
        <fullName evidence="2">Predicted hydrolases or acyltransferases (Alpha/beta hydrolase superfamily)</fullName>
    </submittedName>
</protein>
<dbReference type="PANTHER" id="PTHR43798">
    <property type="entry name" value="MONOACYLGLYCEROL LIPASE"/>
    <property type="match status" value="1"/>
</dbReference>
<dbReference type="InParanoid" id="S0ESG6"/>
<keyword evidence="2" id="KW-0808">Transferase</keyword>